<reference evidence="7 8" key="1">
    <citation type="submission" date="2019-10" db="EMBL/GenBank/DDBJ databases">
        <title>Actinomadura rubteroloni sp. nov. and Actinomadura macrotermitis sp. nov., isolated from the gut of fungus growing-termite Macrotermes natalensis.</title>
        <authorList>
            <person name="Benndorf R."/>
            <person name="Martin K."/>
            <person name="Kuefner M."/>
            <person name="De Beer W."/>
            <person name="Kaster A.-K."/>
            <person name="Vollmers J."/>
            <person name="Poulsen M."/>
            <person name="Beemelmanns C."/>
        </authorList>
    </citation>
    <scope>NUCLEOTIDE SEQUENCE [LARGE SCALE GENOMIC DNA]</scope>
    <source>
        <strain evidence="7 8">RB68</strain>
    </source>
</reference>
<feature type="domain" description="Tyr recombinase" evidence="5">
    <location>
        <begin position="172"/>
        <end position="367"/>
    </location>
</feature>
<evidence type="ECO:0000259" key="6">
    <source>
        <dbReference type="PROSITE" id="PS51900"/>
    </source>
</evidence>
<dbReference type="InterPro" id="IPR011010">
    <property type="entry name" value="DNA_brk_join_enz"/>
</dbReference>
<dbReference type="GO" id="GO:0003677">
    <property type="term" value="F:DNA binding"/>
    <property type="evidence" value="ECO:0007669"/>
    <property type="project" value="UniProtKB-UniRule"/>
</dbReference>
<dbReference type="OrthoDB" id="3175606at2"/>
<evidence type="ECO:0000259" key="5">
    <source>
        <dbReference type="PROSITE" id="PS51898"/>
    </source>
</evidence>
<evidence type="ECO:0000256" key="4">
    <source>
        <dbReference type="PROSITE-ProRule" id="PRU01248"/>
    </source>
</evidence>
<keyword evidence="2 4" id="KW-0238">DNA-binding</keyword>
<feature type="domain" description="Core-binding (CB)" evidence="6">
    <location>
        <begin position="68"/>
        <end position="150"/>
    </location>
</feature>
<dbReference type="EMBL" id="WEGH01000004">
    <property type="protein sequence ID" value="MQY08065.1"/>
    <property type="molecule type" value="Genomic_DNA"/>
</dbReference>
<dbReference type="PROSITE" id="PS51898">
    <property type="entry name" value="TYR_RECOMBINASE"/>
    <property type="match status" value="1"/>
</dbReference>
<dbReference type="Proteomes" id="UP000487268">
    <property type="component" value="Unassembled WGS sequence"/>
</dbReference>
<dbReference type="InterPro" id="IPR010998">
    <property type="entry name" value="Integrase_recombinase_N"/>
</dbReference>
<evidence type="ECO:0000256" key="3">
    <source>
        <dbReference type="ARBA" id="ARBA00023172"/>
    </source>
</evidence>
<dbReference type="InterPro" id="IPR002104">
    <property type="entry name" value="Integrase_catalytic"/>
</dbReference>
<keyword evidence="1" id="KW-0229">DNA integration</keyword>
<dbReference type="Pfam" id="PF00589">
    <property type="entry name" value="Phage_integrase"/>
    <property type="match status" value="1"/>
</dbReference>
<keyword evidence="8" id="KW-1185">Reference proteome</keyword>
<dbReference type="Gene3D" id="1.10.150.130">
    <property type="match status" value="1"/>
</dbReference>
<evidence type="ECO:0000256" key="1">
    <source>
        <dbReference type="ARBA" id="ARBA00022908"/>
    </source>
</evidence>
<dbReference type="Gene3D" id="1.10.443.10">
    <property type="entry name" value="Intergrase catalytic core"/>
    <property type="match status" value="1"/>
</dbReference>
<dbReference type="RefSeq" id="WP_153538682.1">
    <property type="nucleotide sequence ID" value="NZ_WEGH01000004.1"/>
</dbReference>
<dbReference type="CDD" id="cd01189">
    <property type="entry name" value="INT_ICEBs1_C_like"/>
    <property type="match status" value="1"/>
</dbReference>
<dbReference type="PANTHER" id="PTHR30349:SF91">
    <property type="entry name" value="INTA PROTEIN"/>
    <property type="match status" value="1"/>
</dbReference>
<protein>
    <submittedName>
        <fullName evidence="7">Tyrosine recombinase XerC</fullName>
    </submittedName>
</protein>
<dbReference type="GO" id="GO:0006310">
    <property type="term" value="P:DNA recombination"/>
    <property type="evidence" value="ECO:0007669"/>
    <property type="project" value="UniProtKB-KW"/>
</dbReference>
<accession>A0A7K0C3P8</accession>
<dbReference type="Pfam" id="PF14659">
    <property type="entry name" value="Phage_int_SAM_3"/>
    <property type="match status" value="1"/>
</dbReference>
<dbReference type="InterPro" id="IPR050090">
    <property type="entry name" value="Tyrosine_recombinase_XerCD"/>
</dbReference>
<evidence type="ECO:0000313" key="8">
    <source>
        <dbReference type="Proteomes" id="UP000487268"/>
    </source>
</evidence>
<evidence type="ECO:0000313" key="7">
    <source>
        <dbReference type="EMBL" id="MQY08065.1"/>
    </source>
</evidence>
<dbReference type="InterPro" id="IPR044068">
    <property type="entry name" value="CB"/>
</dbReference>
<gene>
    <name evidence="7" type="primary">xerC_7</name>
    <name evidence="7" type="ORF">ACRB68_61710</name>
</gene>
<name>A0A7K0C3P8_9ACTN</name>
<evidence type="ECO:0000256" key="2">
    <source>
        <dbReference type="ARBA" id="ARBA00023125"/>
    </source>
</evidence>
<dbReference type="PANTHER" id="PTHR30349">
    <property type="entry name" value="PHAGE INTEGRASE-RELATED"/>
    <property type="match status" value="1"/>
</dbReference>
<dbReference type="InterPro" id="IPR004107">
    <property type="entry name" value="Integrase_SAM-like_N"/>
</dbReference>
<keyword evidence="3" id="KW-0233">DNA recombination</keyword>
<dbReference type="InterPro" id="IPR013762">
    <property type="entry name" value="Integrase-like_cat_sf"/>
</dbReference>
<dbReference type="GO" id="GO:0015074">
    <property type="term" value="P:DNA integration"/>
    <property type="evidence" value="ECO:0007669"/>
    <property type="project" value="UniProtKB-KW"/>
</dbReference>
<dbReference type="SUPFAM" id="SSF56349">
    <property type="entry name" value="DNA breaking-rejoining enzymes"/>
    <property type="match status" value="1"/>
</dbReference>
<dbReference type="AlphaFoldDB" id="A0A7K0C3P8"/>
<organism evidence="7 8">
    <name type="scientific">Actinomadura macrotermitis</name>
    <dbReference type="NCBI Taxonomy" id="2585200"/>
    <lineage>
        <taxon>Bacteria</taxon>
        <taxon>Bacillati</taxon>
        <taxon>Actinomycetota</taxon>
        <taxon>Actinomycetes</taxon>
        <taxon>Streptosporangiales</taxon>
        <taxon>Thermomonosporaceae</taxon>
        <taxon>Actinomadura</taxon>
    </lineage>
</organism>
<comment type="caution">
    <text evidence="7">The sequence shown here is derived from an EMBL/GenBank/DDBJ whole genome shotgun (WGS) entry which is preliminary data.</text>
</comment>
<sequence>MAKILIGKYEGSIYKEGNGYTGALELGFGPNGKRKRLKRKGRTKTDVTDKLKKAVDDLEKGVKPDPHYYVRNAAGDFLTAISKSGKAPNTIETYRSLIDNQLIPFIGGIRLEDLTADNVETWLNGRAEHLTSSSLGIVHNILQRAIRRAARHDKVGRNVAELVDTPEGKPGRPSRSLSLEQAKAVLAEAAKPEHRLGAYVVLAIVSGLRTEELRTLKWSAVDLDTATVYVLRADRHKGETKTALSRRGLGIADMAIEALRSLKKRQAAERLKAGEQYEDHDLVFCHETGAPYTAQQVRLRFRKVLSAAGLNAEEWCPRELRHTFVSIMSDHGVPLEKISDLVGHKDTTTTRTVYRHQLRPEIREGAEHMNDIFGSKADKSA</sequence>
<dbReference type="PROSITE" id="PS51900">
    <property type="entry name" value="CB"/>
    <property type="match status" value="1"/>
</dbReference>
<proteinExistence type="predicted"/>